<dbReference type="Gene3D" id="3.20.20.70">
    <property type="entry name" value="Aldolase class I"/>
    <property type="match status" value="1"/>
</dbReference>
<dbReference type="Pfam" id="PF02801">
    <property type="entry name" value="Ketoacyl-synt_C"/>
    <property type="match status" value="1"/>
</dbReference>
<evidence type="ECO:0000313" key="8">
    <source>
        <dbReference type="EMBL" id="TSD63588.1"/>
    </source>
</evidence>
<evidence type="ECO:0000256" key="6">
    <source>
        <dbReference type="SAM" id="MobiDB-lite"/>
    </source>
</evidence>
<evidence type="ECO:0000313" key="9">
    <source>
        <dbReference type="Proteomes" id="UP000316988"/>
    </source>
</evidence>
<accession>A0A554SB63</accession>
<dbReference type="Pfam" id="PF01575">
    <property type="entry name" value="MaoC_dehydratas"/>
    <property type="match status" value="1"/>
</dbReference>
<dbReference type="Pfam" id="PF18094">
    <property type="entry name" value="DNA_pol_B_N"/>
    <property type="match status" value="1"/>
</dbReference>
<dbReference type="InterPro" id="IPR013785">
    <property type="entry name" value="Aldolase_TIM"/>
</dbReference>
<dbReference type="SUPFAM" id="SSF51412">
    <property type="entry name" value="Inosine monophosphate dehydrogenase (IMPDH)"/>
    <property type="match status" value="1"/>
</dbReference>
<dbReference type="PRINTS" id="PR01483">
    <property type="entry name" value="FASYNTHASE"/>
</dbReference>
<dbReference type="InterPro" id="IPR013565">
    <property type="entry name" value="Fas1/AflB-like_central"/>
</dbReference>
<dbReference type="InterPro" id="IPR016035">
    <property type="entry name" value="Acyl_Trfase/lysoPLipase"/>
</dbReference>
<dbReference type="Gene3D" id="3.90.25.70">
    <property type="match status" value="1"/>
</dbReference>
<dbReference type="GO" id="GO:0016787">
    <property type="term" value="F:hydrolase activity"/>
    <property type="evidence" value="ECO:0007669"/>
    <property type="project" value="UniProtKB-KW"/>
</dbReference>
<dbReference type="Pfam" id="PF08354">
    <property type="entry name" value="Fas1-AflB-like_hel"/>
    <property type="match status" value="1"/>
</dbReference>
<dbReference type="PANTHER" id="PTHR10982:SF21">
    <property type="entry name" value="FATTY ACID SYNTHASE SUBUNIT BETA"/>
    <property type="match status" value="1"/>
</dbReference>
<dbReference type="SUPFAM" id="SSF52151">
    <property type="entry name" value="FabD/lysophospholipase-like"/>
    <property type="match status" value="2"/>
</dbReference>
<feature type="domain" description="Ketosynthase family 3 (KS3)" evidence="7">
    <location>
        <begin position="2489"/>
        <end position="2940"/>
    </location>
</feature>
<dbReference type="EMBL" id="VLNT01000005">
    <property type="protein sequence ID" value="TSD63588.1"/>
    <property type="molecule type" value="Genomic_DNA"/>
</dbReference>
<dbReference type="SUPFAM" id="SSF51735">
    <property type="entry name" value="NAD(P)-binding Rossmann-fold domains"/>
    <property type="match status" value="1"/>
</dbReference>
<gene>
    <name evidence="8" type="ORF">FNM00_08210</name>
</gene>
<dbReference type="Gene3D" id="3.40.47.10">
    <property type="match status" value="1"/>
</dbReference>
<dbReference type="InterPro" id="IPR020841">
    <property type="entry name" value="PKS_Beta-ketoAc_synthase_dom"/>
</dbReference>
<dbReference type="InterPro" id="IPR029069">
    <property type="entry name" value="HotDog_dom_sf"/>
</dbReference>
<dbReference type="Proteomes" id="UP000316988">
    <property type="component" value="Unassembled WGS sequence"/>
</dbReference>
<dbReference type="InterPro" id="IPR014043">
    <property type="entry name" value="Acyl_transferase_dom"/>
</dbReference>
<dbReference type="OrthoDB" id="9808669at2"/>
<dbReference type="InterPro" id="IPR014031">
    <property type="entry name" value="Ketoacyl_synth_C"/>
</dbReference>
<dbReference type="InterPro" id="IPR001227">
    <property type="entry name" value="Ac_transferase_dom_sf"/>
</dbReference>
<protein>
    <submittedName>
        <fullName evidence="8">DUF1729 domain-containing protein</fullName>
    </submittedName>
</protein>
<proteinExistence type="inferred from homology"/>
<keyword evidence="2" id="KW-0808">Transferase</keyword>
<evidence type="ECO:0000256" key="2">
    <source>
        <dbReference type="ARBA" id="ARBA00022679"/>
    </source>
</evidence>
<dbReference type="GO" id="GO:0005835">
    <property type="term" value="C:fatty acid synthase complex"/>
    <property type="evidence" value="ECO:0007669"/>
    <property type="project" value="InterPro"/>
</dbReference>
<comment type="caution">
    <text evidence="8">The sequence shown here is derived from an EMBL/GenBank/DDBJ whole genome shotgun (WGS) entry which is preliminary data.</text>
</comment>
<dbReference type="Gene3D" id="1.20.930.70">
    <property type="match status" value="1"/>
</dbReference>
<dbReference type="CDD" id="cd08950">
    <property type="entry name" value="KR_fFAS_SDR_c_like"/>
    <property type="match status" value="1"/>
</dbReference>
<dbReference type="CDD" id="cd00828">
    <property type="entry name" value="elong_cond_enzymes"/>
    <property type="match status" value="1"/>
</dbReference>
<dbReference type="FunFam" id="3.40.366.10:FF:000009">
    <property type="entry name" value="Fatty acid synthase Fas"/>
    <property type="match status" value="1"/>
</dbReference>
<evidence type="ECO:0000256" key="4">
    <source>
        <dbReference type="ARBA" id="ARBA00022857"/>
    </source>
</evidence>
<dbReference type="InterPro" id="IPR003965">
    <property type="entry name" value="Fatty_acid_synthase"/>
</dbReference>
<feature type="region of interest" description="Disordered" evidence="6">
    <location>
        <begin position="1720"/>
        <end position="1741"/>
    </location>
</feature>
<keyword evidence="9" id="KW-1185">Reference proteome</keyword>
<dbReference type="PANTHER" id="PTHR10982">
    <property type="entry name" value="MALONYL COA-ACYL CARRIER PROTEIN TRANSACYLASE"/>
    <property type="match status" value="1"/>
</dbReference>
<dbReference type="PROSITE" id="PS52004">
    <property type="entry name" value="KS3_2"/>
    <property type="match status" value="1"/>
</dbReference>
<feature type="compositionally biased region" description="Low complexity" evidence="6">
    <location>
        <begin position="1720"/>
        <end position="1737"/>
    </location>
</feature>
<dbReference type="InterPro" id="IPR047224">
    <property type="entry name" value="FAS_alpha_su_C"/>
</dbReference>
<dbReference type="Gene3D" id="3.40.50.720">
    <property type="entry name" value="NAD(P)-binding Rossmann-like Domain"/>
    <property type="match status" value="1"/>
</dbReference>
<feature type="region of interest" description="Disordered" evidence="6">
    <location>
        <begin position="1"/>
        <end position="21"/>
    </location>
</feature>
<dbReference type="Pfam" id="PF00698">
    <property type="entry name" value="Acyl_transf_1"/>
    <property type="match status" value="1"/>
</dbReference>
<dbReference type="InterPro" id="IPR016039">
    <property type="entry name" value="Thiolase-like"/>
</dbReference>
<dbReference type="Pfam" id="PF00109">
    <property type="entry name" value="ketoacyl-synt"/>
    <property type="match status" value="1"/>
</dbReference>
<dbReference type="Gene3D" id="3.40.366.10">
    <property type="entry name" value="Malonyl-Coenzyme A Acyl Carrier Protein, domain 2"/>
    <property type="match status" value="3"/>
</dbReference>
<evidence type="ECO:0000256" key="3">
    <source>
        <dbReference type="ARBA" id="ARBA00022801"/>
    </source>
</evidence>
<dbReference type="SUPFAM" id="SSF54637">
    <property type="entry name" value="Thioesterase/thiol ester dehydrase-isomerase"/>
    <property type="match status" value="1"/>
</dbReference>
<dbReference type="GO" id="GO:0004318">
    <property type="term" value="F:enoyl-[acyl-carrier-protein] reductase (NADH) activity"/>
    <property type="evidence" value="ECO:0007669"/>
    <property type="project" value="InterPro"/>
</dbReference>
<evidence type="ECO:0000256" key="1">
    <source>
        <dbReference type="ARBA" id="ARBA00005254"/>
    </source>
</evidence>
<evidence type="ECO:0000259" key="7">
    <source>
        <dbReference type="PROSITE" id="PS52004"/>
    </source>
</evidence>
<comment type="similarity">
    <text evidence="1">Belongs to the enoyl-CoA hydratase/isomerase family.</text>
</comment>
<dbReference type="InterPro" id="IPR014030">
    <property type="entry name" value="Ketoacyl_synth_N"/>
</dbReference>
<keyword evidence="3" id="KW-0378">Hydrolase</keyword>
<dbReference type="InterPro" id="IPR002539">
    <property type="entry name" value="MaoC-like_dom"/>
</dbReference>
<dbReference type="Pfam" id="PF22690">
    <property type="entry name" value="FAS_AT_central"/>
    <property type="match status" value="1"/>
</dbReference>
<evidence type="ECO:0000256" key="5">
    <source>
        <dbReference type="ARBA" id="ARBA00023002"/>
    </source>
</evidence>
<keyword evidence="5" id="KW-0560">Oxidoreductase</keyword>
<organism evidence="8 9">
    <name type="scientific">Aeromicrobium piscarium</name>
    <dbReference type="NCBI Taxonomy" id="2590901"/>
    <lineage>
        <taxon>Bacteria</taxon>
        <taxon>Bacillati</taxon>
        <taxon>Actinomycetota</taxon>
        <taxon>Actinomycetes</taxon>
        <taxon>Propionibacteriales</taxon>
        <taxon>Nocardioidaceae</taxon>
        <taxon>Aeromicrobium</taxon>
    </lineage>
</organism>
<feature type="compositionally biased region" description="Polar residues" evidence="6">
    <location>
        <begin position="12"/>
        <end position="21"/>
    </location>
</feature>
<sequence>MALMTTLDPTPALTSTRPDATSGTRLVDQFRSTTPYALAFAGQGGEWLPPLAELVRDFALESDLAAVTSEVDRILEPVAGELARTGIAFTPLAWVDALAVGESAEDDEAAAVPSAEALQEPAASVPGIALTQVAALAALRRQGLDPADHRPVAVIGHSQGQLVTDLLGGLDLTTALAVARLVGAATQIVGRRRGLLGSTMLSVSNVDPARIEEIVADLGSRVECRIRNGRRAVVLCGPQADLDRAVSRLEAVAAQEKSERDRKTTGGTPFAPVIEPLPARVAFHHTDLSEVADLVAEWAGRVGLDAAVARDLAQRSVIDPVDWVTALEGALDAGAQWILDLGPGDLAARLSAAETRPRGAGIVSTTTRRGHRELTAVGAVPVRPTPWSAFAPRLVTLRDGRTVAETAFTRLTGKSPVLLAGMTPTTVDAAIVAAAANAGFWAELAGGGQVTEEIFADRVAELDELLTPGSTYQFNSLFLDPYLWKLQLGQKRLVQRARANGAPIDAVIVTAGIPELDEAVDLVEDLRSVGIAHVVFKPGTVAQIRQVLAIARELAPLPVIVQIEGGCAGGHHSWEDLDDLVLATYADLRAQSNVVVCVGGGIGTPEAASTYLTGEWSRRHGFPAMPLDGVLVGTAAMATLEATTSPEVKQLLVDTRGTGAWVGAGTATGGMASGRSQLGADIHEIDNTASRTGRLLDEVAGDAEAVAARRDEIVEAIDRTAKPYFGDVRDMTYAQWLRRFVELSGTSAHGDPEWLDVTLRDRFHAMVQRAEARLAEEDRGTIPTRFPAAEDVEDGFAALATLFDAYPAAEDVVLHPADAAFFVELCKRPGKPVNFVPVIDADVRRWWRSDSLWQAHDARYSADEVCIIPGTRSVAGITRVDEPVADLLQRFENEVIDALLAAGSAPERVAGRRRVEVDGIVESLALVLASHDVVWAGRTVGNPVHRLGTGWVITGPDTAEHPETGAELSASSALVELRVPLPGGERLTLPIRVEDTVAWGSSPVVTQADAAQAMRALAARAAGGSVPEANGGVARLTAAWTPDLRADHAAVSGAPVEPSAHPAPDVLVGLAWPAVFAVIGDAADDEGNPVVEGMLDLVHLDHAIAIGEIPAERAELTITATLRGVVDSSYGRVVTVDIDIVAGSGEVAALTERFAIRGRAGQGDLADPVRAGGVLGDDVRDTPRRKQATVSVAAPTDLRAFAAVTGDHNPIHTSIAAARLAGLGAPIVHGMWTSAAAQQQVVAQTGRRLEGWTTRFMAPVRPGADVDIRADRVGLDAGAEVLDVTVRADGEVVMAASARLAAPRTAYAFPGQGIQSQGMGMAGYQRSKAAREIWDRADAHTRSALGFSILTVVRDNPTELTAHGVTHRHPDGVLYLTQFTQVAMAVLGAAQMAELRESGAFVEGAILAGHSVGEYNALAAVSGVIPLEAVVEVVFQRGSVMHTLVPRDAQGRSDYRLAAIRPSQIGLADDEVTTYVERIAEQTGEFLQIVNYNLRGSQYAIAGTVAGLEELERDIARRREEFGGKAAFILVPGIDVPFHSRVLHGGVPDFRDRLDELLPADIDPAILAGRYIPNLVPRPFSLDRDFVVEIAELVDSAPLREVLVDFDDWTARPGALCRRVLIELLAWQFASPVRWIETQDLMFTPVERGGLGVERFVEIGVGSAPTVANLASSTLKLPESEYGTVEVANIERDASVVFATDEDQPEVEDDDLEATPVAEAAPAEAAPAPVATPTAPAGGPRPDDIAFDAAEATRTLVAWWTKLRLDQIGAADSIESLCDGASSRRNQLLVDLGAELSLGAIDGAADADLVTLGQQVKGLARGYSAFGPVLTETISEHLKKVLGPAGKKPASVTDRVTGTWQLGPGWASHVLAELAMSTREGTSVRGGEFGSFGSLSSGADVDAAVDASVKAVAARHGVSVDLPAAGGGGGATVDAEALAEFTDQITGRDGVLAKSARLVLDELGLGEVPTEVETDEQAARVLERVEAELGSDWVKSTAPAFDEKKAFVLDDRWASAREDLARIAHGADVAGSFVGAGATVAGQARWWAAHAGNSLATRFERIAAEAEDTTPGRYADEVAVVTGASRGSIAAGVVGGLLAEGATVIATTSGVDGCKLAFFKQLYRDYARQGAALWVVPANMASFADVDALAAWIGAEQTQTAAGVTTVSKPALTPTLLFPFAAGRVMGDTTDAGPRAELEMRVLLWSVERLVGVLSEHVQDRDLTRRLHVVLPGSPNRGMFGGDGAYAEAKAALDALVAKWSSERSWSGRTTLAHAIIGWVRGTGLMGGNDPMVEAVEALGVRTWSTGEMAEALLTRGVDEAREQALQAPVEVDLTAGLGDVELDLAAIAEGAAGRAASKDEGRETATIAALPGSPAQLDVVETPEWGEVSTSLDDMIVIVGAGELGPYGSARTRFEVEVSDRLSAAGVLELAWTTGLLTWDDVNRGWYDAESGDPVAEEDIADRYEEAVRERVGVRRYADDGSMTDNAAPLLTSVYLEEDLSFTVSGEAEARAMREADPERTVISQDADGEWTITRKAGTEIRVPRKMKLSRTVGGQIPTGFDPTVWGIPAEMVESVDRVALWNIVCTVDAFLSNGFSPAELLRWVHPTLVANTQGTGMGGMSSMHSLYIDTLLGESKANDILQEALPNVIAAHVVQSYVGSYGAMIHPVAACATTAVSVEEGADKIKLGKAEFVVAGGFDDLSVEGIVGFGDMSATADSSVMAAKGLEDRYFSRANDRRYGGFVESQGGGTVLLARGSLAAELGLPVLGVLAYASSFADGVHTSIPAPGLGALAAGRGGRSSQLATSLAGLGVGADDIAVLSKHDTSTGVNERNESELHERLAGALGRSDGNPLYVMSQKTLTGHAKGGAAAFQLIGLCQVLSAGVVPPNRSLDCVMDDLAEHEHLVWLREPLATGPLKAGLVTSLGFGHVAGLLAVVHPQAFVEALPAEERAAYLDRAEQRQIEGRMRLTEAMYGGSPLYRRPAGRRLGDAGAREREAAMLIDPEARLGADGVYQCR</sequence>
<reference evidence="8 9" key="1">
    <citation type="submission" date="2019-07" db="EMBL/GenBank/DDBJ databases">
        <authorList>
            <person name="Zhao L.H."/>
        </authorList>
    </citation>
    <scope>NUCLEOTIDE SEQUENCE [LARGE SCALE GENOMIC DNA]</scope>
    <source>
        <strain evidence="8 9">Co35</strain>
    </source>
</reference>
<dbReference type="Gene3D" id="3.10.129.10">
    <property type="entry name" value="Hotdog Thioesterase"/>
    <property type="match status" value="1"/>
</dbReference>
<dbReference type="SUPFAM" id="SSF53901">
    <property type="entry name" value="Thiolase-like"/>
    <property type="match status" value="2"/>
</dbReference>
<dbReference type="InterPro" id="IPR036291">
    <property type="entry name" value="NAD(P)-bd_dom_sf"/>
</dbReference>
<keyword evidence="4" id="KW-0521">NADP</keyword>
<dbReference type="SMART" id="SM00827">
    <property type="entry name" value="PKS_AT"/>
    <property type="match status" value="1"/>
</dbReference>
<dbReference type="InterPro" id="IPR055118">
    <property type="entry name" value="FAS-like_AT_central"/>
</dbReference>
<dbReference type="GO" id="GO:0004312">
    <property type="term" value="F:fatty acid synthase activity"/>
    <property type="evidence" value="ECO:0007669"/>
    <property type="project" value="InterPro"/>
</dbReference>
<dbReference type="InterPro" id="IPR050830">
    <property type="entry name" value="Fungal_FAS"/>
</dbReference>
<name>A0A554SB63_9ACTN</name>
<dbReference type="GO" id="GO:0006633">
    <property type="term" value="P:fatty acid biosynthetic process"/>
    <property type="evidence" value="ECO:0007669"/>
    <property type="project" value="InterPro"/>
</dbReference>